<feature type="domain" description="ChsH2 C-terminal OB-fold" evidence="1">
    <location>
        <begin position="56"/>
        <end position="121"/>
    </location>
</feature>
<evidence type="ECO:0000259" key="1">
    <source>
        <dbReference type="Pfam" id="PF01796"/>
    </source>
</evidence>
<dbReference type="SUPFAM" id="SSF50249">
    <property type="entry name" value="Nucleic acid-binding proteins"/>
    <property type="match status" value="1"/>
</dbReference>
<dbReference type="InterPro" id="IPR052513">
    <property type="entry name" value="Thioester_dehydratase-like"/>
</dbReference>
<dbReference type="STRING" id="1185652.USDA257_c17510"/>
<dbReference type="InterPro" id="IPR002878">
    <property type="entry name" value="ChsH2_C"/>
</dbReference>
<dbReference type="InterPro" id="IPR012340">
    <property type="entry name" value="NA-bd_OB-fold"/>
</dbReference>
<proteinExistence type="predicted"/>
<dbReference type="Proteomes" id="UP000006180">
    <property type="component" value="Chromosome"/>
</dbReference>
<dbReference type="HOGENOM" id="CLU_119412_1_0_5"/>
<dbReference type="eggNOG" id="COG1545">
    <property type="taxonomic scope" value="Bacteria"/>
</dbReference>
<name>I3X383_SINF2</name>
<dbReference type="PANTHER" id="PTHR34075">
    <property type="entry name" value="BLR3430 PROTEIN"/>
    <property type="match status" value="1"/>
</dbReference>
<reference evidence="2 3" key="1">
    <citation type="journal article" date="2012" name="J. Bacteriol.">
        <title>Complete genome sequence of the broad-host-range strain Sinorhizobium fredii USDA257.</title>
        <authorList>
            <person name="Schuldes J."/>
            <person name="Rodriguez Orbegoso M."/>
            <person name="Schmeisser C."/>
            <person name="Krishnan H.B."/>
            <person name="Daniel R."/>
            <person name="Streit W.R."/>
        </authorList>
    </citation>
    <scope>NUCLEOTIDE SEQUENCE [LARGE SCALE GENOMIC DNA]</scope>
    <source>
        <strain evidence="2 3">USDA 257</strain>
    </source>
</reference>
<dbReference type="RefSeq" id="WP_014762520.1">
    <property type="nucleotide sequence ID" value="NC_018000.1"/>
</dbReference>
<protein>
    <recommendedName>
        <fullName evidence="1">ChsH2 C-terminal OB-fold domain-containing protein</fullName>
    </recommendedName>
</protein>
<gene>
    <name evidence="2" type="ORF">USDA257_c17510</name>
</gene>
<dbReference type="PATRIC" id="fig|1185652.3.peg.1812"/>
<sequence length="135" mass="15438">MFEMTSVLPVHNAISEPWFDAINRDVLLLQRDPLTGSVQMYPRARVVGFPEREPEWIEASGRATLHSFTVVHRSVHREFSSLTPFVIALVDLEEGARMTSWIVDTPIENIRCDMALKLVFREIHSGLKMPCFVEA</sequence>
<organism evidence="2 3">
    <name type="scientific">Sinorhizobium fredii (strain USDA 257)</name>
    <dbReference type="NCBI Taxonomy" id="1185652"/>
    <lineage>
        <taxon>Bacteria</taxon>
        <taxon>Pseudomonadati</taxon>
        <taxon>Pseudomonadota</taxon>
        <taxon>Alphaproteobacteria</taxon>
        <taxon>Hyphomicrobiales</taxon>
        <taxon>Rhizobiaceae</taxon>
        <taxon>Sinorhizobium/Ensifer group</taxon>
        <taxon>Sinorhizobium</taxon>
    </lineage>
</organism>
<dbReference type="KEGG" id="sfd:USDA257_c17510"/>
<evidence type="ECO:0000313" key="3">
    <source>
        <dbReference type="Proteomes" id="UP000006180"/>
    </source>
</evidence>
<dbReference type="AlphaFoldDB" id="I3X383"/>
<dbReference type="Pfam" id="PF01796">
    <property type="entry name" value="OB_ChsH2_C"/>
    <property type="match status" value="1"/>
</dbReference>
<accession>I3X383</accession>
<dbReference type="PANTHER" id="PTHR34075:SF5">
    <property type="entry name" value="BLR3430 PROTEIN"/>
    <property type="match status" value="1"/>
</dbReference>
<evidence type="ECO:0000313" key="2">
    <source>
        <dbReference type="EMBL" id="AFL50339.1"/>
    </source>
</evidence>
<dbReference type="EMBL" id="CP003563">
    <property type="protein sequence ID" value="AFL50339.1"/>
    <property type="molecule type" value="Genomic_DNA"/>
</dbReference>